<dbReference type="OrthoDB" id="3018573at2759"/>
<dbReference type="AlphaFoldDB" id="A0A369J2H1"/>
<accession>A0A369J2H1</accession>
<dbReference type="InParanoid" id="A0A369J2H1"/>
<dbReference type="EMBL" id="LUEZ02000096">
    <property type="protein sequence ID" value="RDB14837.1"/>
    <property type="molecule type" value="Genomic_DNA"/>
</dbReference>
<evidence type="ECO:0000313" key="3">
    <source>
        <dbReference type="Proteomes" id="UP000076154"/>
    </source>
</evidence>
<dbReference type="Proteomes" id="UP000076154">
    <property type="component" value="Unassembled WGS sequence"/>
</dbReference>
<protein>
    <submittedName>
        <fullName evidence="2">Uncharacterized protein</fullName>
    </submittedName>
</protein>
<gene>
    <name evidence="2" type="ORF">Hypma_016379</name>
</gene>
<comment type="caution">
    <text evidence="2">The sequence shown here is derived from an EMBL/GenBank/DDBJ whole genome shotgun (WGS) entry which is preliminary data.</text>
</comment>
<keyword evidence="3" id="KW-1185">Reference proteome</keyword>
<proteinExistence type="predicted"/>
<feature type="compositionally biased region" description="Polar residues" evidence="1">
    <location>
        <begin position="27"/>
        <end position="42"/>
    </location>
</feature>
<name>A0A369J2H1_HYPMA</name>
<evidence type="ECO:0000256" key="1">
    <source>
        <dbReference type="SAM" id="MobiDB-lite"/>
    </source>
</evidence>
<feature type="region of interest" description="Disordered" evidence="1">
    <location>
        <begin position="27"/>
        <end position="48"/>
    </location>
</feature>
<reference evidence="2" key="1">
    <citation type="submission" date="2018-04" db="EMBL/GenBank/DDBJ databases">
        <title>Whole genome sequencing of Hypsizygus marmoreus.</title>
        <authorList>
            <person name="Choi I.-G."/>
            <person name="Min B."/>
            <person name="Kim J.-G."/>
            <person name="Kim S."/>
            <person name="Oh Y.-L."/>
            <person name="Kong W.-S."/>
            <person name="Park H."/>
            <person name="Jeong J."/>
            <person name="Song E.-S."/>
        </authorList>
    </citation>
    <scope>NUCLEOTIDE SEQUENCE [LARGE SCALE GENOMIC DNA]</scope>
    <source>
        <strain evidence="2">51987-8</strain>
    </source>
</reference>
<sequence>MFHQAHVDGLYFKWESGRFVLPLSSNNRPQASVSRRNTSANARSKYPHSVLTSENRHLLPTSQQTTMALGAVYSGFAPEVPDAYFDLHNNGIYLPLSLFTTEMRDLVSYRPDVVLWRGTQTKHGWANMLDIDELLDRYAYWETTLGPGRWQDARDGYIRFSGMVDSTELCPPYYTWTKKHFARVQSFGTLFSDFKLILALDIEMRKLYYKLGDVPGLNDALYAKRWQQLVAWRDEKTPLPVINHRALLTAELPQTGQEEAFH</sequence>
<evidence type="ECO:0000313" key="2">
    <source>
        <dbReference type="EMBL" id="RDB14837.1"/>
    </source>
</evidence>
<organism evidence="2 3">
    <name type="scientific">Hypsizygus marmoreus</name>
    <name type="common">White beech mushroom</name>
    <name type="synonym">Agaricus marmoreus</name>
    <dbReference type="NCBI Taxonomy" id="39966"/>
    <lineage>
        <taxon>Eukaryota</taxon>
        <taxon>Fungi</taxon>
        <taxon>Dikarya</taxon>
        <taxon>Basidiomycota</taxon>
        <taxon>Agaricomycotina</taxon>
        <taxon>Agaricomycetes</taxon>
        <taxon>Agaricomycetidae</taxon>
        <taxon>Agaricales</taxon>
        <taxon>Tricholomatineae</taxon>
        <taxon>Lyophyllaceae</taxon>
        <taxon>Hypsizygus</taxon>
    </lineage>
</organism>